<dbReference type="InterPro" id="IPR036291">
    <property type="entry name" value="NAD(P)-bd_dom_sf"/>
</dbReference>
<dbReference type="STRING" id="994479.GCA_000194155_04573"/>
<feature type="domain" description="Gfo/Idh/MocA-like oxidoreductase N-terminal" evidence="3">
    <location>
        <begin position="10"/>
        <end position="123"/>
    </location>
</feature>
<protein>
    <submittedName>
        <fullName evidence="5">Dehydrogenase</fullName>
    </submittedName>
</protein>
<dbReference type="AlphaFoldDB" id="A0A2N3Y678"/>
<dbReference type="Pfam" id="PF01408">
    <property type="entry name" value="GFO_IDH_MocA"/>
    <property type="match status" value="1"/>
</dbReference>
<dbReference type="InterPro" id="IPR051317">
    <property type="entry name" value="Gfo/Idh/MocA_oxidoreduct"/>
</dbReference>
<sequence>MTPTAGNARKVAVVGLGTISKYYLDAVRHDPGWTLAAVCDIRSAALAPHRSDTPCFRDHRTMFQEVALDAVVVTAPNDVHAPVCRDALRAGLPVCVEKPLAVSLDDGRELAALADATGTPLFTAFHRRYNENVLRLADQVRRGGAIEKLTVRYNELIEDHIGADNWYLDPLRCGGGCVADNGPNAFDLVRMFVGDVTVAAASVRRDQRGTDRRAVIELRSATGIPATVELDWSYDGEIKDVDILLSGGTRFQADMLAGHPGFKSSLWHEYAGILGDFAATISGVPREDGGLPALDLVAQTYRIERAGVLAPEGQAR</sequence>
<dbReference type="SUPFAM" id="SSF55347">
    <property type="entry name" value="Glyceraldehyde-3-phosphate dehydrogenase-like, C-terminal domain"/>
    <property type="match status" value="1"/>
</dbReference>
<dbReference type="InterPro" id="IPR000683">
    <property type="entry name" value="Gfo/Idh/MocA-like_OxRdtase_N"/>
</dbReference>
<reference evidence="5" key="1">
    <citation type="submission" date="2017-12" db="EMBL/GenBank/DDBJ databases">
        <title>Sequencing the genomes of 1000 Actinobacteria strains.</title>
        <authorList>
            <person name="Klenk H.-P."/>
        </authorList>
    </citation>
    <scope>NUCLEOTIDE SEQUENCE [LARGE SCALE GENOMIC DNA]</scope>
    <source>
        <strain evidence="5">DSM 44228</strain>
    </source>
</reference>
<dbReference type="EMBL" id="PJNB01000001">
    <property type="protein sequence ID" value="PKW18395.1"/>
    <property type="molecule type" value="Genomic_DNA"/>
</dbReference>
<evidence type="ECO:0000259" key="4">
    <source>
        <dbReference type="Pfam" id="PF22725"/>
    </source>
</evidence>
<proteinExistence type="inferred from homology"/>
<dbReference type="Pfam" id="PF22725">
    <property type="entry name" value="GFO_IDH_MocA_C3"/>
    <property type="match status" value="1"/>
</dbReference>
<evidence type="ECO:0000256" key="2">
    <source>
        <dbReference type="ARBA" id="ARBA00023002"/>
    </source>
</evidence>
<dbReference type="SUPFAM" id="SSF51735">
    <property type="entry name" value="NAD(P)-binding Rossmann-fold domains"/>
    <property type="match status" value="1"/>
</dbReference>
<gene>
    <name evidence="5" type="ORF">A8926_6475</name>
</gene>
<comment type="caution">
    <text evidence="5">The sequence shown here is derived from an EMBL/GenBank/DDBJ whole genome shotgun (WGS) entry which is preliminary data.</text>
</comment>
<keyword evidence="2" id="KW-0560">Oxidoreductase</keyword>
<evidence type="ECO:0000256" key="1">
    <source>
        <dbReference type="ARBA" id="ARBA00010928"/>
    </source>
</evidence>
<dbReference type="GO" id="GO:0016491">
    <property type="term" value="F:oxidoreductase activity"/>
    <property type="evidence" value="ECO:0007669"/>
    <property type="project" value="UniProtKB-KW"/>
</dbReference>
<accession>A0A2N3Y678</accession>
<evidence type="ECO:0000313" key="5">
    <source>
        <dbReference type="EMBL" id="PKW18395.1"/>
    </source>
</evidence>
<dbReference type="RefSeq" id="WP_044574808.1">
    <property type="nucleotide sequence ID" value="NZ_CP061007.1"/>
</dbReference>
<dbReference type="GO" id="GO:0000166">
    <property type="term" value="F:nucleotide binding"/>
    <property type="evidence" value="ECO:0007669"/>
    <property type="project" value="InterPro"/>
</dbReference>
<organism evidence="5 6">
    <name type="scientific">Saccharopolyspora spinosa</name>
    <dbReference type="NCBI Taxonomy" id="60894"/>
    <lineage>
        <taxon>Bacteria</taxon>
        <taxon>Bacillati</taxon>
        <taxon>Actinomycetota</taxon>
        <taxon>Actinomycetes</taxon>
        <taxon>Pseudonocardiales</taxon>
        <taxon>Pseudonocardiaceae</taxon>
        <taxon>Saccharopolyspora</taxon>
    </lineage>
</organism>
<dbReference type="PANTHER" id="PTHR43708">
    <property type="entry name" value="CONSERVED EXPRESSED OXIDOREDUCTASE (EUROFUNG)"/>
    <property type="match status" value="1"/>
</dbReference>
<dbReference type="InterPro" id="IPR055170">
    <property type="entry name" value="GFO_IDH_MocA-like_dom"/>
</dbReference>
<feature type="domain" description="GFO/IDH/MocA-like oxidoreductase" evidence="4">
    <location>
        <begin position="144"/>
        <end position="237"/>
    </location>
</feature>
<dbReference type="OrthoDB" id="9815825at2"/>
<evidence type="ECO:0000313" key="6">
    <source>
        <dbReference type="Proteomes" id="UP000233786"/>
    </source>
</evidence>
<comment type="similarity">
    <text evidence="1">Belongs to the Gfo/Idh/MocA family.</text>
</comment>
<dbReference type="Gene3D" id="3.30.360.10">
    <property type="entry name" value="Dihydrodipicolinate Reductase, domain 2"/>
    <property type="match status" value="1"/>
</dbReference>
<dbReference type="PANTHER" id="PTHR43708:SF5">
    <property type="entry name" value="CONSERVED EXPRESSED OXIDOREDUCTASE (EUROFUNG)-RELATED"/>
    <property type="match status" value="1"/>
</dbReference>
<name>A0A2N3Y678_SACSN</name>
<dbReference type="Proteomes" id="UP000233786">
    <property type="component" value="Unassembled WGS sequence"/>
</dbReference>
<keyword evidence="6" id="KW-1185">Reference proteome</keyword>
<evidence type="ECO:0000259" key="3">
    <source>
        <dbReference type="Pfam" id="PF01408"/>
    </source>
</evidence>
<dbReference type="Gene3D" id="3.40.50.720">
    <property type="entry name" value="NAD(P)-binding Rossmann-like Domain"/>
    <property type="match status" value="1"/>
</dbReference>